<evidence type="ECO:0000313" key="2">
    <source>
        <dbReference type="EMBL" id="KAE9596061.1"/>
    </source>
</evidence>
<feature type="transmembrane region" description="Helical" evidence="1">
    <location>
        <begin position="60"/>
        <end position="83"/>
    </location>
</feature>
<evidence type="ECO:0000313" key="3">
    <source>
        <dbReference type="Proteomes" id="UP000447434"/>
    </source>
</evidence>
<dbReference type="Proteomes" id="UP000447434">
    <property type="component" value="Chromosome 17"/>
</dbReference>
<proteinExistence type="predicted"/>
<keyword evidence="1" id="KW-1133">Transmembrane helix</keyword>
<accession>A0A6A4P3M7</accession>
<protein>
    <submittedName>
        <fullName evidence="2">Uncharacterized protein</fullName>
    </submittedName>
</protein>
<name>A0A6A4P3M7_LUPAL</name>
<evidence type="ECO:0000256" key="1">
    <source>
        <dbReference type="SAM" id="Phobius"/>
    </source>
</evidence>
<comment type="caution">
    <text evidence="2">The sequence shown here is derived from an EMBL/GenBank/DDBJ whole genome shotgun (WGS) entry which is preliminary data.</text>
</comment>
<reference evidence="3" key="1">
    <citation type="journal article" date="2020" name="Nat. Commun.">
        <title>Genome sequence of the cluster root forming white lupin.</title>
        <authorList>
            <person name="Hufnagel B."/>
            <person name="Marques A."/>
            <person name="Soriano A."/>
            <person name="Marques L."/>
            <person name="Divol F."/>
            <person name="Doumas P."/>
            <person name="Sallet E."/>
            <person name="Mancinotti D."/>
            <person name="Carrere S."/>
            <person name="Marande W."/>
            <person name="Arribat S."/>
            <person name="Keller J."/>
            <person name="Huneau C."/>
            <person name="Blein T."/>
            <person name="Aime D."/>
            <person name="Laguerre M."/>
            <person name="Taylor J."/>
            <person name="Schubert V."/>
            <person name="Nelson M."/>
            <person name="Geu-Flores F."/>
            <person name="Crespi M."/>
            <person name="Gallardo-Guerrero K."/>
            <person name="Delaux P.-M."/>
            <person name="Salse J."/>
            <person name="Berges H."/>
            <person name="Guyot R."/>
            <person name="Gouzy J."/>
            <person name="Peret B."/>
        </authorList>
    </citation>
    <scope>NUCLEOTIDE SEQUENCE [LARGE SCALE GENOMIC DNA]</scope>
    <source>
        <strain evidence="3">cv. Amiga</strain>
    </source>
</reference>
<sequence length="130" mass="15101">MWKVTFLCDIIHMRTCVCIVLCYFHMSLYEGQGILSKVKCERSKITRLMRERVSQLTSEFLPFFVATYNSIHISAIVVIYFIYMNNEIGVGKNRVFWCGGNGLGFGVVVVGFFNFSLHPHLYHSCFCHRQ</sequence>
<dbReference type="AlphaFoldDB" id="A0A6A4P3M7"/>
<keyword evidence="1" id="KW-0812">Transmembrane</keyword>
<keyword evidence="3" id="KW-1185">Reference proteome</keyword>
<organism evidence="2 3">
    <name type="scientific">Lupinus albus</name>
    <name type="common">White lupine</name>
    <name type="synonym">Lupinus termis</name>
    <dbReference type="NCBI Taxonomy" id="3870"/>
    <lineage>
        <taxon>Eukaryota</taxon>
        <taxon>Viridiplantae</taxon>
        <taxon>Streptophyta</taxon>
        <taxon>Embryophyta</taxon>
        <taxon>Tracheophyta</taxon>
        <taxon>Spermatophyta</taxon>
        <taxon>Magnoliopsida</taxon>
        <taxon>eudicotyledons</taxon>
        <taxon>Gunneridae</taxon>
        <taxon>Pentapetalae</taxon>
        <taxon>rosids</taxon>
        <taxon>fabids</taxon>
        <taxon>Fabales</taxon>
        <taxon>Fabaceae</taxon>
        <taxon>Papilionoideae</taxon>
        <taxon>50 kb inversion clade</taxon>
        <taxon>genistoids sensu lato</taxon>
        <taxon>core genistoids</taxon>
        <taxon>Genisteae</taxon>
        <taxon>Lupinus</taxon>
    </lineage>
</organism>
<dbReference type="EMBL" id="WOCE01000017">
    <property type="protein sequence ID" value="KAE9596061.1"/>
    <property type="molecule type" value="Genomic_DNA"/>
</dbReference>
<gene>
    <name evidence="2" type="ORF">Lalb_Chr17g0345301</name>
</gene>
<feature type="transmembrane region" description="Helical" evidence="1">
    <location>
        <begin position="95"/>
        <end position="113"/>
    </location>
</feature>
<feature type="transmembrane region" description="Helical" evidence="1">
    <location>
        <begin position="7"/>
        <end position="26"/>
    </location>
</feature>
<keyword evidence="1" id="KW-0472">Membrane</keyword>